<dbReference type="FunFam" id="3.40.50.720:FF:000036">
    <property type="entry name" value="Glutathione-regulated potassium-efflux system protein KefB"/>
    <property type="match status" value="1"/>
</dbReference>
<evidence type="ECO:0000256" key="8">
    <source>
        <dbReference type="ARBA" id="ARBA00023065"/>
    </source>
</evidence>
<feature type="transmembrane region" description="Helical" evidence="10">
    <location>
        <begin position="29"/>
        <end position="46"/>
    </location>
</feature>
<proteinExistence type="predicted"/>
<name>A0A369XEZ9_9PROT</name>
<feature type="transmembrane region" description="Helical" evidence="10">
    <location>
        <begin position="360"/>
        <end position="378"/>
    </location>
</feature>
<evidence type="ECO:0000256" key="5">
    <source>
        <dbReference type="ARBA" id="ARBA00022692"/>
    </source>
</evidence>
<evidence type="ECO:0000256" key="7">
    <source>
        <dbReference type="ARBA" id="ARBA00022989"/>
    </source>
</evidence>
<evidence type="ECO:0000259" key="11">
    <source>
        <dbReference type="PROSITE" id="PS51201"/>
    </source>
</evidence>
<reference evidence="12 13" key="1">
    <citation type="submission" date="2018-05" db="EMBL/GenBank/DDBJ databases">
        <title>Integrated omic analyses show evidence that a Ca. Accumulibacter phosphatis strain performs denitrification under micro-aerobic conditions.</title>
        <authorList>
            <person name="Camejo P.Y."/>
            <person name="Katherine M.D."/>
            <person name="Daniel N.R."/>
        </authorList>
    </citation>
    <scope>NUCLEOTIDE SEQUENCE [LARGE SCALE GENOMIC DNA]</scope>
    <source>
        <strain evidence="12">UW-LDO-IC</strain>
    </source>
</reference>
<evidence type="ECO:0000313" key="13">
    <source>
        <dbReference type="Proteomes" id="UP000253831"/>
    </source>
</evidence>
<evidence type="ECO:0000256" key="9">
    <source>
        <dbReference type="ARBA" id="ARBA00023136"/>
    </source>
</evidence>
<dbReference type="InterPro" id="IPR006153">
    <property type="entry name" value="Cation/H_exchanger_TM"/>
</dbReference>
<feature type="transmembrane region" description="Helical" evidence="10">
    <location>
        <begin position="6"/>
        <end position="24"/>
    </location>
</feature>
<evidence type="ECO:0000256" key="2">
    <source>
        <dbReference type="ARBA" id="ARBA00022448"/>
    </source>
</evidence>
<feature type="transmembrane region" description="Helical" evidence="10">
    <location>
        <begin position="150"/>
        <end position="172"/>
    </location>
</feature>
<keyword evidence="2" id="KW-0813">Transport</keyword>
<dbReference type="EMBL" id="QPGA01000120">
    <property type="protein sequence ID" value="RDE48683.1"/>
    <property type="molecule type" value="Genomic_DNA"/>
</dbReference>
<evidence type="ECO:0000256" key="10">
    <source>
        <dbReference type="SAM" id="Phobius"/>
    </source>
</evidence>
<dbReference type="GO" id="GO:0012505">
    <property type="term" value="C:endomembrane system"/>
    <property type="evidence" value="ECO:0007669"/>
    <property type="project" value="UniProtKB-SubCell"/>
</dbReference>
<dbReference type="InterPro" id="IPR036291">
    <property type="entry name" value="NAD(P)-bd_dom_sf"/>
</dbReference>
<keyword evidence="7 10" id="KW-1133">Transmembrane helix</keyword>
<keyword evidence="6" id="KW-0630">Potassium</keyword>
<dbReference type="Pfam" id="PF00999">
    <property type="entry name" value="Na_H_Exchanger"/>
    <property type="match status" value="1"/>
</dbReference>
<dbReference type="InterPro" id="IPR038770">
    <property type="entry name" value="Na+/solute_symporter_sf"/>
</dbReference>
<protein>
    <submittedName>
        <fullName evidence="12">Portal protein</fullName>
    </submittedName>
</protein>
<comment type="subcellular location">
    <subcellularLocation>
        <location evidence="1">Endomembrane system</location>
        <topology evidence="1">Multi-pass membrane protein</topology>
    </subcellularLocation>
</comment>
<feature type="transmembrane region" description="Helical" evidence="10">
    <location>
        <begin position="89"/>
        <end position="112"/>
    </location>
</feature>
<dbReference type="GO" id="GO:1902600">
    <property type="term" value="P:proton transmembrane transport"/>
    <property type="evidence" value="ECO:0007669"/>
    <property type="project" value="InterPro"/>
</dbReference>
<evidence type="ECO:0000256" key="1">
    <source>
        <dbReference type="ARBA" id="ARBA00004127"/>
    </source>
</evidence>
<dbReference type="GO" id="GO:0005886">
    <property type="term" value="C:plasma membrane"/>
    <property type="evidence" value="ECO:0007669"/>
    <property type="project" value="TreeGrafter"/>
</dbReference>
<feature type="transmembrane region" description="Helical" evidence="10">
    <location>
        <begin position="118"/>
        <end position="138"/>
    </location>
</feature>
<evidence type="ECO:0000313" key="12">
    <source>
        <dbReference type="EMBL" id="RDE48683.1"/>
    </source>
</evidence>
<evidence type="ECO:0000256" key="6">
    <source>
        <dbReference type="ARBA" id="ARBA00022958"/>
    </source>
</evidence>
<accession>A0A369XEZ9</accession>
<feature type="transmembrane region" description="Helical" evidence="10">
    <location>
        <begin position="218"/>
        <end position="236"/>
    </location>
</feature>
<comment type="caution">
    <text evidence="12">The sequence shown here is derived from an EMBL/GenBank/DDBJ whole genome shotgun (WGS) entry which is preliminary data.</text>
</comment>
<keyword evidence="4" id="KW-0633">Potassium transport</keyword>
<keyword evidence="5 10" id="KW-0812">Transmembrane</keyword>
<dbReference type="GO" id="GO:0006813">
    <property type="term" value="P:potassium ion transport"/>
    <property type="evidence" value="ECO:0007669"/>
    <property type="project" value="UniProtKB-KW"/>
</dbReference>
<dbReference type="PANTHER" id="PTHR46157:SF4">
    <property type="entry name" value="K(+) EFFLUX ANTIPORTER 3, CHLOROPLASTIC"/>
    <property type="match status" value="1"/>
</dbReference>
<dbReference type="PROSITE" id="PS51201">
    <property type="entry name" value="RCK_N"/>
    <property type="match status" value="1"/>
</dbReference>
<feature type="transmembrane region" description="Helical" evidence="10">
    <location>
        <begin position="242"/>
        <end position="262"/>
    </location>
</feature>
<keyword evidence="8" id="KW-0406">Ion transport</keyword>
<feature type="transmembrane region" description="Helical" evidence="10">
    <location>
        <begin position="58"/>
        <end position="77"/>
    </location>
</feature>
<gene>
    <name evidence="12" type="ORF">DVS81_20910</name>
</gene>
<dbReference type="Proteomes" id="UP000253831">
    <property type="component" value="Unassembled WGS sequence"/>
</dbReference>
<feature type="transmembrane region" description="Helical" evidence="10">
    <location>
        <begin position="274"/>
        <end position="293"/>
    </location>
</feature>
<feature type="transmembrane region" description="Helical" evidence="10">
    <location>
        <begin position="328"/>
        <end position="348"/>
    </location>
</feature>
<sequence>MELESFLFSAVLLLSAAAIGVALFKHLGLGSVLGLLVAGIVVGPHSPGPSVTTHVDEVRHFTELGVVLLLFAIGLEMRPARLWALRREVFGLGSLQILLSGLLIAGYMLFYLDRWETALLAGLTMALSSTAFVIQLLNERGELASTHGQASFAVLLMQDLAIVPLLAVVPILSQTGVLSIEVPLWKQIGLVIGTLTLLFGFGHYVVPRVLEQLSRQRNREGFILVVLLAVFVAAWATNEVGLSMALGGFIMGMLLSGSRYAYQVKAYIEPYKGILMSVFFVAVGMSIELKVLAAEPWVFIQQVAIILLIKLVVMFALALAFRFTVESAIRMAVLLGQSGEFGFVLFGAARGLGVIDDRTFVVSVAVISISMMFTPLMVRAGDALVRRLTKSSAGPTGAPVLAAGDSEGGTVIIAGYGRVGHTVAMILRASGVPILVFDKDPVRVAQGRADDLPVHYGDLADPELLAAAPVEHAALAIITVDHMPTAIAALAHLRRQYPQLPIIARARDLEATAKLEEAGATRVFPEVVESSLRLGAEALLMLGVAAESTEGLLQGVRGTDYALVREPSERRSGPDSEEIAR</sequence>
<dbReference type="SUPFAM" id="SSF51735">
    <property type="entry name" value="NAD(P)-binding Rossmann-fold domains"/>
    <property type="match status" value="1"/>
</dbReference>
<dbReference type="Gene3D" id="3.40.50.720">
    <property type="entry name" value="NAD(P)-binding Rossmann-like Domain"/>
    <property type="match status" value="1"/>
</dbReference>
<dbReference type="PANTHER" id="PTHR46157">
    <property type="entry name" value="K(+) EFFLUX ANTIPORTER 3, CHLOROPLASTIC"/>
    <property type="match status" value="1"/>
</dbReference>
<dbReference type="Pfam" id="PF02254">
    <property type="entry name" value="TrkA_N"/>
    <property type="match status" value="1"/>
</dbReference>
<evidence type="ECO:0000256" key="3">
    <source>
        <dbReference type="ARBA" id="ARBA00022449"/>
    </source>
</evidence>
<organism evidence="12 13">
    <name type="scientific">Candidatus Accumulibacter meliphilus</name>
    <dbReference type="NCBI Taxonomy" id="2211374"/>
    <lineage>
        <taxon>Bacteria</taxon>
        <taxon>Pseudomonadati</taxon>
        <taxon>Pseudomonadota</taxon>
        <taxon>Betaproteobacteria</taxon>
        <taxon>Candidatus Accumulibacter</taxon>
    </lineage>
</organism>
<feature type="domain" description="RCK N-terminal" evidence="11">
    <location>
        <begin position="408"/>
        <end position="525"/>
    </location>
</feature>
<dbReference type="AlphaFoldDB" id="A0A369XEZ9"/>
<dbReference type="GO" id="GO:0015297">
    <property type="term" value="F:antiporter activity"/>
    <property type="evidence" value="ECO:0007669"/>
    <property type="project" value="UniProtKB-KW"/>
</dbReference>
<feature type="transmembrane region" description="Helical" evidence="10">
    <location>
        <begin position="184"/>
        <end position="206"/>
    </location>
</feature>
<evidence type="ECO:0000256" key="4">
    <source>
        <dbReference type="ARBA" id="ARBA00022538"/>
    </source>
</evidence>
<dbReference type="InterPro" id="IPR003148">
    <property type="entry name" value="RCK_N"/>
</dbReference>
<feature type="transmembrane region" description="Helical" evidence="10">
    <location>
        <begin position="299"/>
        <end position="321"/>
    </location>
</feature>
<dbReference type="Gene3D" id="1.20.1530.20">
    <property type="match status" value="1"/>
</dbReference>
<keyword evidence="3" id="KW-0050">Antiport</keyword>
<keyword evidence="9 10" id="KW-0472">Membrane</keyword>